<feature type="compositionally biased region" description="Polar residues" evidence="1">
    <location>
        <begin position="602"/>
        <end position="611"/>
    </location>
</feature>
<keyword evidence="3" id="KW-1185">Reference proteome</keyword>
<feature type="compositionally biased region" description="Acidic residues" evidence="1">
    <location>
        <begin position="84"/>
        <end position="93"/>
    </location>
</feature>
<comment type="caution">
    <text evidence="2">The sequence shown here is derived from an EMBL/GenBank/DDBJ whole genome shotgun (WGS) entry which is preliminary data.</text>
</comment>
<feature type="compositionally biased region" description="Basic and acidic residues" evidence="1">
    <location>
        <begin position="521"/>
        <end position="535"/>
    </location>
</feature>
<dbReference type="InParanoid" id="A0A1X2HKK8"/>
<dbReference type="AlphaFoldDB" id="A0A1X2HKK8"/>
<feature type="compositionally biased region" description="Polar residues" evidence="1">
    <location>
        <begin position="538"/>
        <end position="547"/>
    </location>
</feature>
<feature type="compositionally biased region" description="Basic and acidic residues" evidence="1">
    <location>
        <begin position="372"/>
        <end position="389"/>
    </location>
</feature>
<feature type="compositionally biased region" description="Polar residues" evidence="1">
    <location>
        <begin position="432"/>
        <end position="445"/>
    </location>
</feature>
<dbReference type="GO" id="GO:0016592">
    <property type="term" value="C:mediator complex"/>
    <property type="evidence" value="ECO:0007669"/>
    <property type="project" value="TreeGrafter"/>
</dbReference>
<feature type="compositionally biased region" description="Basic and acidic residues" evidence="1">
    <location>
        <begin position="345"/>
        <end position="354"/>
    </location>
</feature>
<feature type="region of interest" description="Disordered" evidence="1">
    <location>
        <begin position="267"/>
        <end position="484"/>
    </location>
</feature>
<reference evidence="2 3" key="1">
    <citation type="submission" date="2016-07" db="EMBL/GenBank/DDBJ databases">
        <title>Pervasive Adenine N6-methylation of Active Genes in Fungi.</title>
        <authorList>
            <consortium name="DOE Joint Genome Institute"/>
            <person name="Mondo S.J."/>
            <person name="Dannebaum R.O."/>
            <person name="Kuo R.C."/>
            <person name="Labutti K."/>
            <person name="Haridas S."/>
            <person name="Kuo A."/>
            <person name="Salamov A."/>
            <person name="Ahrendt S.R."/>
            <person name="Lipzen A."/>
            <person name="Sullivan W."/>
            <person name="Andreopoulos W.B."/>
            <person name="Clum A."/>
            <person name="Lindquist E."/>
            <person name="Daum C."/>
            <person name="Ramamoorthy G.K."/>
            <person name="Gryganskyi A."/>
            <person name="Culley D."/>
            <person name="Magnuson J.K."/>
            <person name="James T.Y."/>
            <person name="O'Malley M.A."/>
            <person name="Stajich J.E."/>
            <person name="Spatafora J.W."/>
            <person name="Visel A."/>
            <person name="Grigoriev I.V."/>
        </authorList>
    </citation>
    <scope>NUCLEOTIDE SEQUENCE [LARGE SCALE GENOMIC DNA]</scope>
    <source>
        <strain evidence="2 3">NRRL 2496</strain>
    </source>
</reference>
<feature type="compositionally biased region" description="Polar residues" evidence="1">
    <location>
        <begin position="409"/>
        <end position="423"/>
    </location>
</feature>
<feature type="region of interest" description="Disordered" evidence="1">
    <location>
        <begin position="1"/>
        <end position="32"/>
    </location>
</feature>
<dbReference type="OrthoDB" id="2290810at2759"/>
<dbReference type="GO" id="GO:0045944">
    <property type="term" value="P:positive regulation of transcription by RNA polymerase II"/>
    <property type="evidence" value="ECO:0007669"/>
    <property type="project" value="TreeGrafter"/>
</dbReference>
<dbReference type="PANTHER" id="PTHR46007">
    <property type="entry name" value="MEDIATOR OF RNA POLYMERASE II TRANSCRIPTION SUBUNIT 12"/>
    <property type="match status" value="1"/>
</dbReference>
<organism evidence="2 3">
    <name type="scientific">Syncephalastrum racemosum</name>
    <name type="common">Filamentous fungus</name>
    <dbReference type="NCBI Taxonomy" id="13706"/>
    <lineage>
        <taxon>Eukaryota</taxon>
        <taxon>Fungi</taxon>
        <taxon>Fungi incertae sedis</taxon>
        <taxon>Mucoromycota</taxon>
        <taxon>Mucoromycotina</taxon>
        <taxon>Mucoromycetes</taxon>
        <taxon>Mucorales</taxon>
        <taxon>Syncephalastraceae</taxon>
        <taxon>Syncephalastrum</taxon>
    </lineage>
</organism>
<name>A0A1X2HKK8_SYNRA</name>
<feature type="region of interest" description="Disordered" evidence="1">
    <location>
        <begin position="80"/>
        <end position="114"/>
    </location>
</feature>
<gene>
    <name evidence="2" type="ORF">BCR43DRAFT_488775</name>
</gene>
<evidence type="ECO:0000313" key="3">
    <source>
        <dbReference type="Proteomes" id="UP000242180"/>
    </source>
</evidence>
<feature type="region of interest" description="Disordered" evidence="1">
    <location>
        <begin position="513"/>
        <end position="663"/>
    </location>
</feature>
<proteinExistence type="predicted"/>
<feature type="compositionally biased region" description="Polar residues" evidence="1">
    <location>
        <begin position="97"/>
        <end position="107"/>
    </location>
</feature>
<dbReference type="STRING" id="13706.A0A1X2HKK8"/>
<dbReference type="InterPro" id="IPR051647">
    <property type="entry name" value="Mediator_comp_sub12"/>
</dbReference>
<feature type="compositionally biased region" description="Acidic residues" evidence="1">
    <location>
        <begin position="177"/>
        <end position="187"/>
    </location>
</feature>
<feature type="region of interest" description="Disordered" evidence="1">
    <location>
        <begin position="732"/>
        <end position="795"/>
    </location>
</feature>
<dbReference type="OMA" id="FRIFAEP"/>
<sequence length="795" mass="89647">MNPFSQCVSPTRRRQPIQLEESDSDDDHPTSCVAWPSSLTACLSRRIKLPDPSSLDDHDALLDDYLDPNTTTGIEALLQNAAQPEEEEEEEDNNNNRASSSYNGQAQQKEDTSNEFRIFAEPDRFLSRNPFASASTTTAAPLRDFYTEYEDAEFLSDHRISAVISDTGSKINKEQEPTTEENQEGESSENGQELVSVQKEENAEREEQDWTPTATIHTHDNEPATKETSPVGSLDKSSAPAPVELPLIDTLSGFRINDEAVPFNWDTFETEDAASGRDREPPYPTDDEQDFTDASPIFPPTNVSKDHSDVEEMEIVKEKEDGMQPRYRNNQTLPLPSLPRVPPPPREELKKEDAIPQETQEPTAEACVTELAVKEPENEEDAVSKHGEPIAEGMEVSSSPLLAEHALPSTEQVTKQESTTGNHATEEEHHTSPLQLPTADTTMTDPLTMAAPLMPTPAPVPDTTPLDPSVEEEQVSSGRRSSVAQVAQSILGDRLDDFTEKLAFIKKNIIMSLEDDDDDDHWDKSSQRSKQRLDPILETSTSDTTQRYPRRKASFDPLVSKLNNQDERDGTRHPPPRSSSRSTDGRHKRSSSLMDVAPSLSRFMSQIANPEQSQQQQSSQQQQQQGQSDRAVFSPSSFFSTLAGPEAPPKPPRRTAATTAEEEEYIKQQIEQIPARRRAELYRDADEDDEEDLFDFTKVIAMGRNMRNFSEGVMGNGLRMFNDMAERVRNAQIAKQLQQQQQQQQQQHQQHQQQHQQHQQQPQRYPQHPQHQLQQQTTTDNNNDDGWMMDRDAYL</sequence>
<dbReference type="GO" id="GO:0003713">
    <property type="term" value="F:transcription coactivator activity"/>
    <property type="evidence" value="ECO:0007669"/>
    <property type="project" value="TreeGrafter"/>
</dbReference>
<feature type="region of interest" description="Disordered" evidence="1">
    <location>
        <begin position="166"/>
        <end position="241"/>
    </location>
</feature>
<protein>
    <submittedName>
        <fullName evidence="2">Uncharacterized protein</fullName>
    </submittedName>
</protein>
<dbReference type="EMBL" id="MCGN01000003">
    <property type="protein sequence ID" value="ORY99126.1"/>
    <property type="molecule type" value="Genomic_DNA"/>
</dbReference>
<dbReference type="PANTHER" id="PTHR46007:SF8">
    <property type="entry name" value="C2H2-TYPE DOMAIN-CONTAINING PROTEIN"/>
    <property type="match status" value="1"/>
</dbReference>
<feature type="compositionally biased region" description="Basic and acidic residues" evidence="1">
    <location>
        <begin position="304"/>
        <end position="323"/>
    </location>
</feature>
<dbReference type="Proteomes" id="UP000242180">
    <property type="component" value="Unassembled WGS sequence"/>
</dbReference>
<evidence type="ECO:0000313" key="2">
    <source>
        <dbReference type="EMBL" id="ORY99126.1"/>
    </source>
</evidence>
<accession>A0A1X2HKK8</accession>
<feature type="compositionally biased region" description="Low complexity" evidence="1">
    <location>
        <begin position="612"/>
        <end position="628"/>
    </location>
</feature>
<feature type="compositionally biased region" description="Polar residues" evidence="1">
    <location>
        <begin position="475"/>
        <end position="484"/>
    </location>
</feature>
<feature type="compositionally biased region" description="Low complexity" evidence="1">
    <location>
        <begin position="736"/>
        <end position="776"/>
    </location>
</feature>
<evidence type="ECO:0000256" key="1">
    <source>
        <dbReference type="SAM" id="MobiDB-lite"/>
    </source>
</evidence>